<dbReference type="OrthoDB" id="10252740at2759"/>
<sequence length="898" mass="100530">MASSRPFPSLCFSSLPSLSSLLPPPLAEVPPQHLVLPPPRAPPLHLAPAPLFLVGFRPSLAGHHRDSSPTELADGLLPVLRLTSSCHCLHPPLRGPSFLFRSHALIMTGKGTKLRRFRLKPKRKQRGLQDMFDVELALVRDGNQKDTTDSGHALEDEVPSGTSRIVPEVHADSLVQYQAPTSQAIPPLSSLKAWVRSHKCLESGTFGQRCTLKTNHFVVTPLTKVIHQYDVCITPKESCRINRVVMVELLKDVSSALFIKDMPVISYIAQLLDRDILDRPLCGDDHSKINKAIRGMVVKAPHKGRMTTYRVLGLTRAASELCVPSDGHGTAKAFVDYFQEKCDHKIKHTDLPCLEIRHRRGFRFLPMEVCRIAKQLRYSKQLNRDQISALLEVSRLHPGMREDYILEANNCNFYNNLPCANEFGIKFEKKLLSVDARVLPPPWLKFHDSGMTKEFLPQVGRWNMIRKRMFHGGVVRNWTCVNFSWEVEGKIVSSFCHELAIMCQASGMDFSVDPVLPVVTYSPENVEWTLKSCLLDVIKMIEQQGRELDLLIVILPNNKGALYGDLKTICETDIGLVSQCCLAKHVLKMRKQYLANVALKINVKVGGKNTVLLDAFTRRLPCVGDIPTIILGAHVMHPGKSSSPSIAAVVASQDWPVVTNYAALANAQANGQELIQNLFHVPHDCKTGAVDGGMIKDAVSNQQLYQVMWQELVAIKKACSYLEPDYKPAVTYVVLQKFRRTCFFPDYEDDESFLGSGNVLPAFYLISGTVVDSDICHPNEFGFYLCSQVGTQGTTRPVYYRMLWDENRFTADTFQCLTNYLCYTYARCTHSISIVPPVRYAHLMASRGRMYMESTAPETRGEGQSPSSSRASSSGSKGVMIRPIPVVKDNVKRVMFYC</sequence>
<dbReference type="PROSITE" id="PS50822">
    <property type="entry name" value="PIWI"/>
    <property type="match status" value="1"/>
</dbReference>
<dbReference type="SMART" id="SM00950">
    <property type="entry name" value="Piwi"/>
    <property type="match status" value="1"/>
</dbReference>
<keyword evidence="2" id="KW-0943">RNA-mediated gene silencing</keyword>
<dbReference type="Pfam" id="PF02170">
    <property type="entry name" value="PAZ"/>
    <property type="match status" value="1"/>
</dbReference>
<feature type="compositionally biased region" description="Low complexity" evidence="3">
    <location>
        <begin position="862"/>
        <end position="877"/>
    </location>
</feature>
<evidence type="ECO:0000313" key="6">
    <source>
        <dbReference type="EMBL" id="OEL24471.1"/>
    </source>
</evidence>
<dbReference type="Pfam" id="PF02171">
    <property type="entry name" value="Piwi"/>
    <property type="match status" value="1"/>
</dbReference>
<evidence type="ECO:0000259" key="4">
    <source>
        <dbReference type="PROSITE" id="PS50821"/>
    </source>
</evidence>
<dbReference type="InterPro" id="IPR036397">
    <property type="entry name" value="RNaseH_sf"/>
</dbReference>
<organism evidence="6 7">
    <name type="scientific">Dichanthelium oligosanthes</name>
    <dbReference type="NCBI Taxonomy" id="888268"/>
    <lineage>
        <taxon>Eukaryota</taxon>
        <taxon>Viridiplantae</taxon>
        <taxon>Streptophyta</taxon>
        <taxon>Embryophyta</taxon>
        <taxon>Tracheophyta</taxon>
        <taxon>Spermatophyta</taxon>
        <taxon>Magnoliopsida</taxon>
        <taxon>Liliopsida</taxon>
        <taxon>Poales</taxon>
        <taxon>Poaceae</taxon>
        <taxon>PACMAD clade</taxon>
        <taxon>Panicoideae</taxon>
        <taxon>Panicodae</taxon>
        <taxon>Paniceae</taxon>
        <taxon>Dichantheliinae</taxon>
        <taxon>Dichanthelium</taxon>
    </lineage>
</organism>
<protein>
    <submittedName>
        <fullName evidence="6">Protein argonaute 1A</fullName>
    </submittedName>
</protein>
<dbReference type="SUPFAM" id="SSF101690">
    <property type="entry name" value="PAZ domain"/>
    <property type="match status" value="1"/>
</dbReference>
<evidence type="ECO:0000259" key="5">
    <source>
        <dbReference type="PROSITE" id="PS50822"/>
    </source>
</evidence>
<feature type="region of interest" description="Disordered" evidence="3">
    <location>
        <begin position="855"/>
        <end position="877"/>
    </location>
</feature>
<dbReference type="Gene3D" id="2.170.260.10">
    <property type="entry name" value="paz domain"/>
    <property type="match status" value="1"/>
</dbReference>
<dbReference type="SMART" id="SM00949">
    <property type="entry name" value="PAZ"/>
    <property type="match status" value="1"/>
</dbReference>
<dbReference type="PROSITE" id="PS50821">
    <property type="entry name" value="PAZ"/>
    <property type="match status" value="1"/>
</dbReference>
<name>A0A1E5VH81_9POAL</name>
<feature type="domain" description="Piwi" evidence="5">
    <location>
        <begin position="550"/>
        <end position="853"/>
    </location>
</feature>
<dbReference type="SUPFAM" id="SSF53098">
    <property type="entry name" value="Ribonuclease H-like"/>
    <property type="match status" value="1"/>
</dbReference>
<dbReference type="InterPro" id="IPR036085">
    <property type="entry name" value="PAZ_dom_sf"/>
</dbReference>
<proteinExistence type="inferred from homology"/>
<comment type="caution">
    <text evidence="6">The sequence shown here is derived from an EMBL/GenBank/DDBJ whole genome shotgun (WGS) entry which is preliminary data.</text>
</comment>
<dbReference type="InterPro" id="IPR032473">
    <property type="entry name" value="Argonaute_Mid_dom"/>
</dbReference>
<dbReference type="CDD" id="cd02846">
    <property type="entry name" value="PAZ_argonaute_like"/>
    <property type="match status" value="1"/>
</dbReference>
<keyword evidence="7" id="KW-1185">Reference proteome</keyword>
<dbReference type="InterPro" id="IPR012337">
    <property type="entry name" value="RNaseH-like_sf"/>
</dbReference>
<dbReference type="FunFam" id="3.40.50.2300:FF:000110">
    <property type="entry name" value="Argonaute 10"/>
    <property type="match status" value="1"/>
</dbReference>
<dbReference type="GO" id="GO:0003723">
    <property type="term" value="F:RNA binding"/>
    <property type="evidence" value="ECO:0007669"/>
    <property type="project" value="InterPro"/>
</dbReference>
<dbReference type="Proteomes" id="UP000095767">
    <property type="component" value="Unassembled WGS sequence"/>
</dbReference>
<dbReference type="EMBL" id="LWDX02039632">
    <property type="protein sequence ID" value="OEL24471.1"/>
    <property type="molecule type" value="Genomic_DNA"/>
</dbReference>
<dbReference type="InterPro" id="IPR003100">
    <property type="entry name" value="PAZ_dom"/>
</dbReference>
<gene>
    <name evidence="6" type="ORF">BAE44_0014511</name>
</gene>
<dbReference type="Pfam" id="PF16487">
    <property type="entry name" value="ArgoMid"/>
    <property type="match status" value="1"/>
</dbReference>
<dbReference type="STRING" id="888268.A0A1E5VH81"/>
<evidence type="ECO:0000256" key="2">
    <source>
        <dbReference type="ARBA" id="ARBA00023158"/>
    </source>
</evidence>
<dbReference type="InterPro" id="IPR032472">
    <property type="entry name" value="ArgoL2"/>
</dbReference>
<evidence type="ECO:0000256" key="3">
    <source>
        <dbReference type="SAM" id="MobiDB-lite"/>
    </source>
</evidence>
<reference evidence="6 7" key="1">
    <citation type="submission" date="2016-09" db="EMBL/GenBank/DDBJ databases">
        <title>The draft genome of Dichanthelium oligosanthes: A C3 panicoid grass species.</title>
        <authorList>
            <person name="Studer A.J."/>
            <person name="Schnable J.C."/>
            <person name="Brutnell T.P."/>
        </authorList>
    </citation>
    <scope>NUCLEOTIDE SEQUENCE [LARGE SCALE GENOMIC DNA]</scope>
    <source>
        <strain evidence="7">cv. Kellogg 1175</strain>
        <tissue evidence="6">Leaf</tissue>
    </source>
</reference>
<feature type="domain" description="PAZ" evidence="4">
    <location>
        <begin position="263"/>
        <end position="374"/>
    </location>
</feature>
<evidence type="ECO:0000313" key="7">
    <source>
        <dbReference type="Proteomes" id="UP000095767"/>
    </source>
</evidence>
<accession>A0A1E5VH81</accession>
<dbReference type="AlphaFoldDB" id="A0A1E5VH81"/>
<dbReference type="GO" id="GO:0031047">
    <property type="term" value="P:regulatory ncRNA-mediated gene silencing"/>
    <property type="evidence" value="ECO:0007669"/>
    <property type="project" value="UniProtKB-KW"/>
</dbReference>
<dbReference type="Gene3D" id="3.40.50.2300">
    <property type="match status" value="1"/>
</dbReference>
<dbReference type="Pfam" id="PF16488">
    <property type="entry name" value="ArgoL2"/>
    <property type="match status" value="1"/>
</dbReference>
<dbReference type="Gene3D" id="3.30.420.10">
    <property type="entry name" value="Ribonuclease H-like superfamily/Ribonuclease H"/>
    <property type="match status" value="1"/>
</dbReference>
<evidence type="ECO:0000256" key="1">
    <source>
        <dbReference type="ARBA" id="ARBA00008201"/>
    </source>
</evidence>
<comment type="similarity">
    <text evidence="1">Belongs to the argonaute family. Ago subfamily.</text>
</comment>
<dbReference type="PANTHER" id="PTHR22891">
    <property type="entry name" value="EUKARYOTIC TRANSLATION INITIATION FACTOR 2C"/>
    <property type="match status" value="1"/>
</dbReference>
<dbReference type="InterPro" id="IPR003165">
    <property type="entry name" value="Piwi"/>
</dbReference>